<proteinExistence type="predicted"/>
<keyword evidence="2" id="KW-1185">Reference proteome</keyword>
<dbReference type="InterPro" id="IPR027417">
    <property type="entry name" value="P-loop_NTPase"/>
</dbReference>
<dbReference type="SUPFAM" id="SSF52540">
    <property type="entry name" value="P-loop containing nucleoside triphosphate hydrolases"/>
    <property type="match status" value="1"/>
</dbReference>
<evidence type="ECO:0008006" key="3">
    <source>
        <dbReference type="Google" id="ProtNLM"/>
    </source>
</evidence>
<accession>A0A433KJS7</accession>
<dbReference type="AlphaFoldDB" id="A0A433KJS7"/>
<dbReference type="Gene3D" id="3.40.50.300">
    <property type="entry name" value="P-loop containing nucleotide triphosphate hydrolases"/>
    <property type="match status" value="1"/>
</dbReference>
<dbReference type="Proteomes" id="UP000287023">
    <property type="component" value="Unassembled WGS sequence"/>
</dbReference>
<reference evidence="1 2" key="1">
    <citation type="submission" date="2018-12" db="EMBL/GenBank/DDBJ databases">
        <title>three novel Halomonas strain isolated from plants.</title>
        <authorList>
            <person name="Sun C."/>
        </authorList>
    </citation>
    <scope>NUCLEOTIDE SEQUENCE [LARGE SCALE GENOMIC DNA]</scope>
    <source>
        <strain evidence="1 2">JCM 18142</strain>
    </source>
</reference>
<dbReference type="EMBL" id="RZHF01000020">
    <property type="protein sequence ID" value="RUR29982.1"/>
    <property type="molecule type" value="Genomic_DNA"/>
</dbReference>
<gene>
    <name evidence="1" type="ORF">ELY38_14135</name>
</gene>
<dbReference type="OrthoDB" id="5147122at2"/>
<sequence length="390" mass="45956">MKFKKCVLHIGIEKTGSTTIQRFLEKNREALIDQGHYYPKSLGPCRGSHYYLVVYSRHEDVYDDLRLISGVSNKEELYSFRRKLENEIEQEFNSLEGGRTLHISCENFHSRLHGIPAIEKVKKLLSPYVQDFQVLCYLRPQHEVALSLYSTDMKLGGLPKSPLPKVDSNNHYYNYFVMLEKWRHVFGSKNLEIRLFDRENLYDNDLIKDYMYTTGLRNNNLISIEKENESLSLEGLELLGELNKYLPRFEGDKPTGYRKNIAECMEKIFPGKGATIKRKSAEDFYHQFEESNNQVAKKYLSKSKLFFPRFLKYPEDESYFNDVDESVFILLSHIIPIYDKKIVLNGISITLPIESRKIYQNYKDMLRLYEKEKLLSFVAQIWKSNEFKST</sequence>
<organism evidence="1 2">
    <name type="scientific">Vreelandella nanhaiensis</name>
    <dbReference type="NCBI Taxonomy" id="1258546"/>
    <lineage>
        <taxon>Bacteria</taxon>
        <taxon>Pseudomonadati</taxon>
        <taxon>Pseudomonadota</taxon>
        <taxon>Gammaproteobacteria</taxon>
        <taxon>Oceanospirillales</taxon>
        <taxon>Halomonadaceae</taxon>
        <taxon>Vreelandella</taxon>
    </lineage>
</organism>
<evidence type="ECO:0000313" key="2">
    <source>
        <dbReference type="Proteomes" id="UP000287023"/>
    </source>
</evidence>
<comment type="caution">
    <text evidence="1">The sequence shown here is derived from an EMBL/GenBank/DDBJ whole genome shotgun (WGS) entry which is preliminary data.</text>
</comment>
<dbReference type="RefSeq" id="WP_127062901.1">
    <property type="nucleotide sequence ID" value="NZ_RZHF01000020.1"/>
</dbReference>
<protein>
    <recommendedName>
        <fullName evidence="3">Sulfotransferase domain-containing protein</fullName>
    </recommendedName>
</protein>
<name>A0A433KJS7_9GAMM</name>
<evidence type="ECO:0000313" key="1">
    <source>
        <dbReference type="EMBL" id="RUR29982.1"/>
    </source>
</evidence>